<keyword evidence="11 13" id="KW-0443">Lipid metabolism</keyword>
<keyword evidence="10 13" id="KW-0067">ATP-binding</keyword>
<dbReference type="SUPFAM" id="SSF52540">
    <property type="entry name" value="P-loop containing nucleoside triphosphate hydrolases"/>
    <property type="match status" value="1"/>
</dbReference>
<accession>A0A831NW81</accession>
<dbReference type="InterPro" id="IPR003758">
    <property type="entry name" value="LpxK"/>
</dbReference>
<keyword evidence="14" id="KW-0812">Transmembrane</keyword>
<protein>
    <recommendedName>
        <fullName evidence="4 13">Tetraacyldisaccharide 4'-kinase</fullName>
        <ecNumber evidence="3 13">2.7.1.130</ecNumber>
    </recommendedName>
    <alternativeName>
        <fullName evidence="12 13">Lipid A 4'-kinase</fullName>
    </alternativeName>
</protein>
<comment type="function">
    <text evidence="1 13">Transfers the gamma-phosphate of ATP to the 4'-position of a tetraacyldisaccharide 1-phosphate intermediate (termed DS-1-P) to form tetraacyldisaccharide 1,4'-bis-phosphate (lipid IVA).</text>
</comment>
<dbReference type="InterPro" id="IPR027417">
    <property type="entry name" value="P-loop_NTPase"/>
</dbReference>
<dbReference type="GO" id="GO:0009029">
    <property type="term" value="F:lipid-A 4'-kinase activity"/>
    <property type="evidence" value="ECO:0007669"/>
    <property type="project" value="UniProtKB-UniRule"/>
</dbReference>
<comment type="pathway">
    <text evidence="2 13">Glycolipid biosynthesis; lipid IV(A) biosynthesis; lipid IV(A) from (3R)-3-hydroxytetradecanoyl-[acyl-carrier-protein] and UDP-N-acetyl-alpha-D-glucosamine: step 6/6.</text>
</comment>
<dbReference type="PANTHER" id="PTHR42724:SF1">
    <property type="entry name" value="TETRAACYLDISACCHARIDE 4'-KINASE, MITOCHONDRIAL-RELATED"/>
    <property type="match status" value="1"/>
</dbReference>
<dbReference type="GO" id="GO:0005886">
    <property type="term" value="C:plasma membrane"/>
    <property type="evidence" value="ECO:0007669"/>
    <property type="project" value="TreeGrafter"/>
</dbReference>
<evidence type="ECO:0000256" key="9">
    <source>
        <dbReference type="ARBA" id="ARBA00022777"/>
    </source>
</evidence>
<keyword evidence="6 13" id="KW-0441">Lipid A biosynthesis</keyword>
<evidence type="ECO:0000256" key="11">
    <source>
        <dbReference type="ARBA" id="ARBA00023098"/>
    </source>
</evidence>
<evidence type="ECO:0000256" key="2">
    <source>
        <dbReference type="ARBA" id="ARBA00004870"/>
    </source>
</evidence>
<comment type="caution">
    <text evidence="15">The sequence shown here is derived from an EMBL/GenBank/DDBJ whole genome shotgun (WGS) entry which is preliminary data.</text>
</comment>
<feature type="binding site" evidence="13">
    <location>
        <begin position="54"/>
        <end position="61"/>
    </location>
    <ligand>
        <name>ATP</name>
        <dbReference type="ChEBI" id="CHEBI:30616"/>
    </ligand>
</feature>
<evidence type="ECO:0000256" key="13">
    <source>
        <dbReference type="HAMAP-Rule" id="MF_00409"/>
    </source>
</evidence>
<comment type="similarity">
    <text evidence="13">Belongs to the LpxK family.</text>
</comment>
<dbReference type="GO" id="GO:0009244">
    <property type="term" value="P:lipopolysaccharide core region biosynthetic process"/>
    <property type="evidence" value="ECO:0007669"/>
    <property type="project" value="TreeGrafter"/>
</dbReference>
<dbReference type="EC" id="2.7.1.130" evidence="3 13"/>
<evidence type="ECO:0000256" key="12">
    <source>
        <dbReference type="ARBA" id="ARBA00029757"/>
    </source>
</evidence>
<dbReference type="PANTHER" id="PTHR42724">
    <property type="entry name" value="TETRAACYLDISACCHARIDE 4'-KINASE"/>
    <property type="match status" value="1"/>
</dbReference>
<sequence>MNSIWYGNNLLRYLLLPLSVIFWLVSGFRRLLFVLRLRKIHRFPVPVIVVGNITVGGTGKTPLVVWLSKHLQSLGYRPGIVARGYGGKASHWPQQVRADSDPVMVGDEAVLLARLSGCPVCVAPKRADAVQELLKYTQCNIVLSDDGLQHYAMGRDMEIVVIDGQRGLGNGYLLPAGPLRELPGRLRRADLLISNGPWQEDVPVMNIEEPQLLPLLDLSTQPHPLSQAADETVHAVAGTGNPQRFFAMLERHGLKVIPHAFPDHHGYSRGELQFDDDLPVLMTEKDAVKYARFAGNKHWLVRIGVVPDDKFVTKLDELLQGLKHGQEVT</sequence>
<evidence type="ECO:0000256" key="4">
    <source>
        <dbReference type="ARBA" id="ARBA00016436"/>
    </source>
</evidence>
<comment type="catalytic activity">
    <reaction evidence="13">
        <text>a lipid A disaccharide + ATP = a lipid IVA + ADP + H(+)</text>
        <dbReference type="Rhea" id="RHEA:67840"/>
        <dbReference type="ChEBI" id="CHEBI:15378"/>
        <dbReference type="ChEBI" id="CHEBI:30616"/>
        <dbReference type="ChEBI" id="CHEBI:176343"/>
        <dbReference type="ChEBI" id="CHEBI:176425"/>
        <dbReference type="ChEBI" id="CHEBI:456216"/>
        <dbReference type="EC" id="2.7.1.130"/>
    </reaction>
</comment>
<dbReference type="EMBL" id="DRCV01000253">
    <property type="protein sequence ID" value="HDK38500.1"/>
    <property type="molecule type" value="Genomic_DNA"/>
</dbReference>
<dbReference type="UniPathway" id="UPA00359">
    <property type="reaction ID" value="UER00482"/>
</dbReference>
<evidence type="ECO:0000313" key="15">
    <source>
        <dbReference type="EMBL" id="HDK38500.1"/>
    </source>
</evidence>
<keyword evidence="5 13" id="KW-0444">Lipid biosynthesis</keyword>
<dbReference type="GO" id="GO:0005524">
    <property type="term" value="F:ATP binding"/>
    <property type="evidence" value="ECO:0007669"/>
    <property type="project" value="UniProtKB-UniRule"/>
</dbReference>
<proteinExistence type="inferred from homology"/>
<evidence type="ECO:0000256" key="3">
    <source>
        <dbReference type="ARBA" id="ARBA00012071"/>
    </source>
</evidence>
<evidence type="ECO:0000256" key="10">
    <source>
        <dbReference type="ARBA" id="ARBA00022840"/>
    </source>
</evidence>
<evidence type="ECO:0000256" key="14">
    <source>
        <dbReference type="SAM" id="Phobius"/>
    </source>
</evidence>
<name>A0A831NW81_9GAMM</name>
<dbReference type="GO" id="GO:0009245">
    <property type="term" value="P:lipid A biosynthetic process"/>
    <property type="evidence" value="ECO:0007669"/>
    <property type="project" value="UniProtKB-UniRule"/>
</dbReference>
<keyword evidence="9 13" id="KW-0418">Kinase</keyword>
<evidence type="ECO:0000256" key="8">
    <source>
        <dbReference type="ARBA" id="ARBA00022741"/>
    </source>
</evidence>
<organism evidence="15">
    <name type="scientific">Thiolapillus brandeum</name>
    <dbReference type="NCBI Taxonomy" id="1076588"/>
    <lineage>
        <taxon>Bacteria</taxon>
        <taxon>Pseudomonadati</taxon>
        <taxon>Pseudomonadota</taxon>
        <taxon>Gammaproteobacteria</taxon>
        <taxon>Chromatiales</taxon>
        <taxon>Sedimenticolaceae</taxon>
        <taxon>Thiolapillus</taxon>
    </lineage>
</organism>
<evidence type="ECO:0000256" key="6">
    <source>
        <dbReference type="ARBA" id="ARBA00022556"/>
    </source>
</evidence>
<dbReference type="HAMAP" id="MF_00409">
    <property type="entry name" value="LpxK"/>
    <property type="match status" value="1"/>
</dbReference>
<dbReference type="NCBIfam" id="TIGR00682">
    <property type="entry name" value="lpxK"/>
    <property type="match status" value="1"/>
</dbReference>
<reference evidence="15" key="1">
    <citation type="journal article" date="2020" name="mSystems">
        <title>Genome- and Community-Level Interaction Insights into Carbon Utilization and Element Cycling Functions of Hydrothermarchaeota in Hydrothermal Sediment.</title>
        <authorList>
            <person name="Zhou Z."/>
            <person name="Liu Y."/>
            <person name="Xu W."/>
            <person name="Pan J."/>
            <person name="Luo Z.H."/>
            <person name="Li M."/>
        </authorList>
    </citation>
    <scope>NUCLEOTIDE SEQUENCE [LARGE SCALE GENOMIC DNA]</scope>
    <source>
        <strain evidence="15">HyVt-26</strain>
    </source>
</reference>
<keyword evidence="14" id="KW-1133">Transmembrane helix</keyword>
<dbReference type="Proteomes" id="UP000885822">
    <property type="component" value="Unassembled WGS sequence"/>
</dbReference>
<dbReference type="AlphaFoldDB" id="A0A831NW81"/>
<keyword evidence="14" id="KW-0472">Membrane</keyword>
<evidence type="ECO:0000256" key="7">
    <source>
        <dbReference type="ARBA" id="ARBA00022679"/>
    </source>
</evidence>
<feature type="transmembrane region" description="Helical" evidence="14">
    <location>
        <begin position="12"/>
        <end position="32"/>
    </location>
</feature>
<keyword evidence="8 13" id="KW-0547">Nucleotide-binding</keyword>
<evidence type="ECO:0000256" key="5">
    <source>
        <dbReference type="ARBA" id="ARBA00022516"/>
    </source>
</evidence>
<dbReference type="Pfam" id="PF02606">
    <property type="entry name" value="LpxK"/>
    <property type="match status" value="1"/>
</dbReference>
<evidence type="ECO:0000256" key="1">
    <source>
        <dbReference type="ARBA" id="ARBA00002274"/>
    </source>
</evidence>
<keyword evidence="7 13" id="KW-0808">Transferase</keyword>
<gene>
    <name evidence="13" type="primary">lpxK</name>
    <name evidence="15" type="ORF">ENG92_05740</name>
</gene>